<accession>A0A501PJK1</accession>
<sequence>MTVFSVNDIAEAVRAGRTTAVDMAKDVLDRCRKYDAVQRQVWILRLDEESLKDQAARIDQRLKSGEELPLAGVPFAVKDNIDVAGLETTAGCPAFAYTPEVSAPVVARLQEAGALLVGKANLDQFATGLVGVRSPYGAVQNAFNRDYVSGGSSSGSAVAVAAGLVAFALGTDTAGSGRVPAAFNHLVGLKPTKGRWSTRGVVPACRTLDCVSVFTNDVRDAGLVDGCLDWFDEKDPFSRPSAACPDAGTAFRFGVPEAQQLLWFGDEASRAAYEKSVEQLEKLGGKKVSVDISPLSDCAAMLYRGPWVAERTAAIGDLLENNPGAIHPAVRGAMRDGQGVSGVDTFKAQYRLKEFERIAGRMWEDIDVLLLPTTPTIYRISELLAEPEALNANLGYYTNFVNLLDMSAIALPCGARANGTGIGVSLIGPAHSDRALLKLAARFVPGGSELTRPPLDLETPEESAVKLAVCGAHLHGMSLNWQLSSRGAKLVSKTRTAPAYKMYAMEGTPPKPALIHAAGQGVAIEVEVYELSPGDFGSFVNEVPAPLAIGSVSLENGEIVKGFVAEPRACDGATDISQFGGWRGYMTAREG</sequence>
<dbReference type="Gene3D" id="3.10.490.10">
    <property type="entry name" value="Gamma-glutamyl cyclotransferase-like"/>
    <property type="match status" value="1"/>
</dbReference>
<dbReference type="PANTHER" id="PTHR11895">
    <property type="entry name" value="TRANSAMIDASE"/>
    <property type="match status" value="1"/>
</dbReference>
<comment type="caution">
    <text evidence="3">The sequence shown here is derived from an EMBL/GenBank/DDBJ whole genome shotgun (WGS) entry which is preliminary data.</text>
</comment>
<dbReference type="Pfam" id="PF21986">
    <property type="entry name" value="AH_C"/>
    <property type="match status" value="1"/>
</dbReference>
<dbReference type="PANTHER" id="PTHR11895:SF169">
    <property type="entry name" value="GLUTAMYL-TRNA(GLN) AMIDOTRANSFERASE"/>
    <property type="match status" value="1"/>
</dbReference>
<keyword evidence="4" id="KW-1185">Reference proteome</keyword>
<keyword evidence="3" id="KW-0378">Hydrolase</keyword>
<reference evidence="4" key="1">
    <citation type="submission" date="2019-06" db="EMBL/GenBank/DDBJ databases">
        <title>The complete genome of Emcibacter congregatus ZYLT.</title>
        <authorList>
            <person name="Zhao Z."/>
        </authorList>
    </citation>
    <scope>NUCLEOTIDE SEQUENCE [LARGE SCALE GENOMIC DNA]</scope>
    <source>
        <strain evidence="4">MCCC 1A06723</strain>
    </source>
</reference>
<feature type="domain" description="Allophanate hydrolase C-terminal" evidence="2">
    <location>
        <begin position="465"/>
        <end position="586"/>
    </location>
</feature>
<dbReference type="RefSeq" id="WP_139940601.1">
    <property type="nucleotide sequence ID" value="NZ_JBHSYP010000027.1"/>
</dbReference>
<dbReference type="Gene3D" id="3.90.1300.10">
    <property type="entry name" value="Amidase signature (AS) domain"/>
    <property type="match status" value="1"/>
</dbReference>
<proteinExistence type="predicted"/>
<dbReference type="InterPro" id="IPR000120">
    <property type="entry name" value="Amidase"/>
</dbReference>
<organism evidence="3 4">
    <name type="scientific">Emcibacter nanhaiensis</name>
    <dbReference type="NCBI Taxonomy" id="1505037"/>
    <lineage>
        <taxon>Bacteria</taxon>
        <taxon>Pseudomonadati</taxon>
        <taxon>Pseudomonadota</taxon>
        <taxon>Alphaproteobacteria</taxon>
        <taxon>Emcibacterales</taxon>
        <taxon>Emcibacteraceae</taxon>
        <taxon>Emcibacter</taxon>
    </lineage>
</organism>
<protein>
    <submittedName>
        <fullName evidence="3">Allophanate hydrolase</fullName>
        <ecNumber evidence="3">3.5.1.54</ecNumber>
    </submittedName>
</protein>
<dbReference type="EMBL" id="VFIY01000008">
    <property type="protein sequence ID" value="TPD60191.1"/>
    <property type="molecule type" value="Genomic_DNA"/>
</dbReference>
<dbReference type="Proteomes" id="UP000319148">
    <property type="component" value="Unassembled WGS sequence"/>
</dbReference>
<dbReference type="InterPro" id="IPR014085">
    <property type="entry name" value="Allophanate_hydrolase"/>
</dbReference>
<evidence type="ECO:0000259" key="2">
    <source>
        <dbReference type="Pfam" id="PF21986"/>
    </source>
</evidence>
<dbReference type="EC" id="3.5.1.54" evidence="3"/>
<dbReference type="GO" id="GO:0004039">
    <property type="term" value="F:allophanate hydrolase activity"/>
    <property type="evidence" value="ECO:0007669"/>
    <property type="project" value="UniProtKB-EC"/>
</dbReference>
<dbReference type="InterPro" id="IPR053844">
    <property type="entry name" value="AH_C"/>
</dbReference>
<dbReference type="NCBIfam" id="TIGR02713">
    <property type="entry name" value="allophanate_hyd"/>
    <property type="match status" value="1"/>
</dbReference>
<evidence type="ECO:0000313" key="4">
    <source>
        <dbReference type="Proteomes" id="UP000319148"/>
    </source>
</evidence>
<dbReference type="InterPro" id="IPR023631">
    <property type="entry name" value="Amidase_dom"/>
</dbReference>
<gene>
    <name evidence="3" type="primary">atzF</name>
    <name evidence="3" type="ORF">FIV46_09040</name>
</gene>
<feature type="domain" description="Amidase" evidence="1">
    <location>
        <begin position="31"/>
        <end position="437"/>
    </location>
</feature>
<dbReference type="Pfam" id="PF01425">
    <property type="entry name" value="Amidase"/>
    <property type="match status" value="1"/>
</dbReference>
<dbReference type="AlphaFoldDB" id="A0A501PJK1"/>
<evidence type="ECO:0000259" key="1">
    <source>
        <dbReference type="Pfam" id="PF01425"/>
    </source>
</evidence>
<dbReference type="NCBIfam" id="NF006043">
    <property type="entry name" value="PRK08186.1"/>
    <property type="match status" value="1"/>
</dbReference>
<evidence type="ECO:0000313" key="3">
    <source>
        <dbReference type="EMBL" id="TPD60191.1"/>
    </source>
</evidence>
<dbReference type="OrthoDB" id="7245165at2"/>
<dbReference type="Gene3D" id="1.20.58.1700">
    <property type="match status" value="1"/>
</dbReference>
<name>A0A501PJK1_9PROT</name>
<dbReference type="SUPFAM" id="SSF75304">
    <property type="entry name" value="Amidase signature (AS) enzymes"/>
    <property type="match status" value="1"/>
</dbReference>
<dbReference type="InterPro" id="IPR036928">
    <property type="entry name" value="AS_sf"/>
</dbReference>